<gene>
    <name evidence="2" type="ORF">CAAU_0429</name>
</gene>
<comment type="caution">
    <text evidence="2">The sequence shown here is derived from an EMBL/GenBank/DDBJ whole genome shotgun (WGS) entry which is preliminary data.</text>
</comment>
<protein>
    <submittedName>
        <fullName evidence="2">Molybdopterin biosynthesis protein moeB related protein</fullName>
    </submittedName>
</protein>
<dbReference type="Gene3D" id="3.40.50.720">
    <property type="entry name" value="NAD(P)-binding Rossmann-like Domain"/>
    <property type="match status" value="1"/>
</dbReference>
<evidence type="ECO:0000259" key="1">
    <source>
        <dbReference type="Pfam" id="PF00899"/>
    </source>
</evidence>
<feature type="domain" description="THIF-type NAD/FAD binding fold" evidence="1">
    <location>
        <begin position="8"/>
        <end position="217"/>
    </location>
</feature>
<name>G0V4N8_9CLOT</name>
<dbReference type="Pfam" id="PF00899">
    <property type="entry name" value="ThiF"/>
    <property type="match status" value="1"/>
</dbReference>
<dbReference type="GO" id="GO:0004792">
    <property type="term" value="F:thiosulfate-cyanide sulfurtransferase activity"/>
    <property type="evidence" value="ECO:0007669"/>
    <property type="project" value="TreeGrafter"/>
</dbReference>
<sequence>MNDKISNDFKICVIGCGSVGTSIIDSLSRLGMKNISFIDDAEINEADVFTHSIFDENDIGRLKVEAAFEKLEKIDSEVLLQGYIDRIDEHNIHAYCSDCNVIVDTTSNFNTSLLINDYCLKNKKVMVFVHHNSTSGIVTLVSPYKNHCINCIKDIITSKNLDKDNFALNHLSKILSGLAVNLIYNYVNSKISNKVYFIDIENDIFETIDVEKQKDCPSCSKE</sequence>
<dbReference type="OrthoDB" id="9804286at2"/>
<dbReference type="AlphaFoldDB" id="G0V4N8"/>
<dbReference type="InterPro" id="IPR045886">
    <property type="entry name" value="ThiF/MoeB/HesA"/>
</dbReference>
<dbReference type="GO" id="GO:0005737">
    <property type="term" value="C:cytoplasm"/>
    <property type="evidence" value="ECO:0007669"/>
    <property type="project" value="TreeGrafter"/>
</dbReference>
<dbReference type="SUPFAM" id="SSF69572">
    <property type="entry name" value="Activating enzymes of the ubiquitin-like proteins"/>
    <property type="match status" value="1"/>
</dbReference>
<accession>G0V4N8</accession>
<keyword evidence="3" id="KW-1185">Reference proteome</keyword>
<organism evidence="2 3">
    <name type="scientific">Caloramator australicus RC3</name>
    <dbReference type="NCBI Taxonomy" id="857293"/>
    <lineage>
        <taxon>Bacteria</taxon>
        <taxon>Bacillati</taxon>
        <taxon>Bacillota</taxon>
        <taxon>Clostridia</taxon>
        <taxon>Eubacteriales</taxon>
        <taxon>Clostridiaceae</taxon>
        <taxon>Caloramator</taxon>
    </lineage>
</organism>
<reference evidence="2 3" key="1">
    <citation type="journal article" date="2011" name="J. Bacteriol.">
        <title>Draft genome sequence of Caloramator australicus strain RC3T, a thermoanaerobe from the Great Artesian Basin of Australia.</title>
        <authorList>
            <person name="Ogg C.D."/>
            <person name="Patel B.K.C."/>
        </authorList>
    </citation>
    <scope>NUCLEOTIDE SEQUENCE [LARGE SCALE GENOMIC DNA]</scope>
    <source>
        <strain evidence="2 3">RC3</strain>
    </source>
</reference>
<evidence type="ECO:0000313" key="3">
    <source>
        <dbReference type="Proteomes" id="UP000007652"/>
    </source>
</evidence>
<dbReference type="GO" id="GO:0008641">
    <property type="term" value="F:ubiquitin-like modifier activating enzyme activity"/>
    <property type="evidence" value="ECO:0007669"/>
    <property type="project" value="InterPro"/>
</dbReference>
<dbReference type="GO" id="GO:0016779">
    <property type="term" value="F:nucleotidyltransferase activity"/>
    <property type="evidence" value="ECO:0007669"/>
    <property type="project" value="TreeGrafter"/>
</dbReference>
<dbReference type="Proteomes" id="UP000007652">
    <property type="component" value="Unassembled WGS sequence"/>
</dbReference>
<dbReference type="PANTHER" id="PTHR10953">
    <property type="entry name" value="UBIQUITIN-ACTIVATING ENZYME E1"/>
    <property type="match status" value="1"/>
</dbReference>
<dbReference type="InterPro" id="IPR000594">
    <property type="entry name" value="ThiF_NAD_FAD-bd"/>
</dbReference>
<dbReference type="STRING" id="857293.CAAU_0429"/>
<dbReference type="eggNOG" id="COG0476">
    <property type="taxonomic scope" value="Bacteria"/>
</dbReference>
<evidence type="ECO:0000313" key="2">
    <source>
        <dbReference type="EMBL" id="CCC58078.1"/>
    </source>
</evidence>
<dbReference type="EMBL" id="CAKP01000019">
    <property type="protein sequence ID" value="CCC58078.1"/>
    <property type="molecule type" value="Genomic_DNA"/>
</dbReference>
<dbReference type="PANTHER" id="PTHR10953:SF102">
    <property type="entry name" value="ADENYLYLTRANSFERASE AND SULFURTRANSFERASE MOCS3"/>
    <property type="match status" value="1"/>
</dbReference>
<proteinExistence type="predicted"/>
<dbReference type="RefSeq" id="WP_008907796.1">
    <property type="nucleotide sequence ID" value="NZ_CAKP01000019.1"/>
</dbReference>
<dbReference type="InterPro" id="IPR035985">
    <property type="entry name" value="Ubiquitin-activating_enz"/>
</dbReference>